<evidence type="ECO:0000313" key="2">
    <source>
        <dbReference type="EMBL" id="KAL0445088.1"/>
    </source>
</evidence>
<evidence type="ECO:0000256" key="1">
    <source>
        <dbReference type="SAM" id="MobiDB-lite"/>
    </source>
</evidence>
<feature type="region of interest" description="Disordered" evidence="1">
    <location>
        <begin position="1"/>
        <end position="93"/>
    </location>
</feature>
<dbReference type="AlphaFoldDB" id="A0AAW2WUI9"/>
<protein>
    <submittedName>
        <fullName evidence="2">Uncharacterized protein</fullName>
    </submittedName>
</protein>
<feature type="non-terminal residue" evidence="2">
    <location>
        <position position="1"/>
    </location>
</feature>
<proteinExistence type="predicted"/>
<feature type="compositionally biased region" description="Basic and acidic residues" evidence="1">
    <location>
        <begin position="7"/>
        <end position="18"/>
    </location>
</feature>
<organism evidence="2">
    <name type="scientific">Sesamum latifolium</name>
    <dbReference type="NCBI Taxonomy" id="2727402"/>
    <lineage>
        <taxon>Eukaryota</taxon>
        <taxon>Viridiplantae</taxon>
        <taxon>Streptophyta</taxon>
        <taxon>Embryophyta</taxon>
        <taxon>Tracheophyta</taxon>
        <taxon>Spermatophyta</taxon>
        <taxon>Magnoliopsida</taxon>
        <taxon>eudicotyledons</taxon>
        <taxon>Gunneridae</taxon>
        <taxon>Pentapetalae</taxon>
        <taxon>asterids</taxon>
        <taxon>lamiids</taxon>
        <taxon>Lamiales</taxon>
        <taxon>Pedaliaceae</taxon>
        <taxon>Sesamum</taxon>
    </lineage>
</organism>
<gene>
    <name evidence="2" type="ORF">Slati_2231500</name>
</gene>
<reference evidence="2" key="2">
    <citation type="journal article" date="2024" name="Plant">
        <title>Genomic evolution and insights into agronomic trait innovations of Sesamum species.</title>
        <authorList>
            <person name="Miao H."/>
            <person name="Wang L."/>
            <person name="Qu L."/>
            <person name="Liu H."/>
            <person name="Sun Y."/>
            <person name="Le M."/>
            <person name="Wang Q."/>
            <person name="Wei S."/>
            <person name="Zheng Y."/>
            <person name="Lin W."/>
            <person name="Duan Y."/>
            <person name="Cao H."/>
            <person name="Xiong S."/>
            <person name="Wang X."/>
            <person name="Wei L."/>
            <person name="Li C."/>
            <person name="Ma Q."/>
            <person name="Ju M."/>
            <person name="Zhao R."/>
            <person name="Li G."/>
            <person name="Mu C."/>
            <person name="Tian Q."/>
            <person name="Mei H."/>
            <person name="Zhang T."/>
            <person name="Gao T."/>
            <person name="Zhang H."/>
        </authorList>
    </citation>
    <scope>NUCLEOTIDE SEQUENCE</scope>
    <source>
        <strain evidence="2">KEN1</strain>
    </source>
</reference>
<dbReference type="EMBL" id="JACGWN010000007">
    <property type="protein sequence ID" value="KAL0445088.1"/>
    <property type="molecule type" value="Genomic_DNA"/>
</dbReference>
<name>A0AAW2WUI9_9LAMI</name>
<reference evidence="2" key="1">
    <citation type="submission" date="2020-06" db="EMBL/GenBank/DDBJ databases">
        <authorList>
            <person name="Li T."/>
            <person name="Hu X."/>
            <person name="Zhang T."/>
            <person name="Song X."/>
            <person name="Zhang H."/>
            <person name="Dai N."/>
            <person name="Sheng W."/>
            <person name="Hou X."/>
            <person name="Wei L."/>
        </authorList>
    </citation>
    <scope>NUCLEOTIDE SEQUENCE</scope>
    <source>
        <strain evidence="2">KEN1</strain>
        <tissue evidence="2">Leaf</tissue>
    </source>
</reference>
<accession>A0AAW2WUI9</accession>
<comment type="caution">
    <text evidence="2">The sequence shown here is derived from an EMBL/GenBank/DDBJ whole genome shotgun (WGS) entry which is preliminary data.</text>
</comment>
<sequence>DIMFSKYFRDYAEREKDGNTPPARSPKGTPASSGSKGKRPMSPPTGTPTEGPAKRTRASSLGTPPISSSKPSATPPPPLLPRRRRGFPLGPPAPLRGFIHPFLLYTG</sequence>